<accession>A0A0C1QQ98</accession>
<keyword evidence="1" id="KW-0812">Transmembrane</keyword>
<dbReference type="AlphaFoldDB" id="A0A0C1QQ98"/>
<keyword evidence="1" id="KW-1133">Transmembrane helix</keyword>
<protein>
    <submittedName>
        <fullName evidence="2">Membrane protein</fullName>
    </submittedName>
</protein>
<feature type="transmembrane region" description="Helical" evidence="1">
    <location>
        <begin position="100"/>
        <end position="120"/>
    </location>
</feature>
<dbReference type="NCBIfam" id="NF038305">
    <property type="entry name" value="HpsJ_fam"/>
    <property type="match status" value="1"/>
</dbReference>
<dbReference type="RefSeq" id="WP_038082565.1">
    <property type="nucleotide sequence ID" value="NZ_JHEG04000001.1"/>
</dbReference>
<dbReference type="STRING" id="1479485.DA73_0242520"/>
<reference evidence="2" key="1">
    <citation type="journal article" date="2015" name="Genome Announc.">
        <title>Draft Genome Sequence of Tolypothrix boutellei Strain VB521301.</title>
        <authorList>
            <person name="Chandrababunaidu M.M."/>
            <person name="Singh D."/>
            <person name="Sen D."/>
            <person name="Bhan S."/>
            <person name="Das S."/>
            <person name="Gupta A."/>
            <person name="Adhikary S.P."/>
            <person name="Tripathy S."/>
        </authorList>
    </citation>
    <scope>NUCLEOTIDE SEQUENCE</scope>
    <source>
        <strain evidence="2">VB521301</strain>
    </source>
</reference>
<evidence type="ECO:0000313" key="2">
    <source>
        <dbReference type="EMBL" id="KIE07699.1"/>
    </source>
</evidence>
<gene>
    <name evidence="2" type="ORF">DA73_0242520</name>
</gene>
<keyword evidence="1" id="KW-0472">Membrane</keyword>
<sequence length="238" mass="26681">MTKSNSDKSVSAIQELQHFAFSQQGSMTILRMLGYGLLVLALFDIIEILIPPNFLNPGWEFQTIGTLVERVPVSLIGFVLVFFGELHSRTKLEISILKTLSWLTLLLGVIFILFIPLGIINTVRLNNQSVSQITTASNQQISRAEDLEKQLNQVTPDQIDKFLKIQGRSLDNKKPEEVKKQLLSQVSQAKQQIKNQAQSVQSLRGLNLIKSSAKWNLGALVAAVLFINIWKGTGWARR</sequence>
<feature type="transmembrane region" description="Helical" evidence="1">
    <location>
        <begin position="32"/>
        <end position="50"/>
    </location>
</feature>
<proteinExistence type="predicted"/>
<organism evidence="2">
    <name type="scientific">Tolypothrix bouteillei VB521301</name>
    <dbReference type="NCBI Taxonomy" id="1479485"/>
    <lineage>
        <taxon>Bacteria</taxon>
        <taxon>Bacillati</taxon>
        <taxon>Cyanobacteriota</taxon>
        <taxon>Cyanophyceae</taxon>
        <taxon>Nostocales</taxon>
        <taxon>Tolypothrichaceae</taxon>
        <taxon>Tolypothrix</taxon>
    </lineage>
</organism>
<dbReference type="InterPro" id="IPR047709">
    <property type="entry name" value="HpsJ-like"/>
</dbReference>
<feature type="transmembrane region" description="Helical" evidence="1">
    <location>
        <begin position="70"/>
        <end position="88"/>
    </location>
</feature>
<dbReference type="EMBL" id="JHEG02000059">
    <property type="protein sequence ID" value="KIE07699.1"/>
    <property type="molecule type" value="Genomic_DNA"/>
</dbReference>
<evidence type="ECO:0000256" key="1">
    <source>
        <dbReference type="SAM" id="Phobius"/>
    </source>
</evidence>
<name>A0A0C1QQ98_9CYAN</name>
<comment type="caution">
    <text evidence="2">The sequence shown here is derived from an EMBL/GenBank/DDBJ whole genome shotgun (WGS) entry which is preliminary data.</text>
</comment>